<dbReference type="EMBL" id="LR797458">
    <property type="protein sequence ID" value="CAB4217101.1"/>
    <property type="molecule type" value="Genomic_DNA"/>
</dbReference>
<evidence type="ECO:0000313" key="5">
    <source>
        <dbReference type="EMBL" id="CAB4217101.1"/>
    </source>
</evidence>
<proteinExistence type="predicted"/>
<protein>
    <submittedName>
        <fullName evidence="3">Uncharacterized protein</fullName>
    </submittedName>
</protein>
<sequence>MTAPNPNTPIAIISDAYFDAGLTQEGQSPNSEQLVTGMRKLTDIINLWQTQGLKLWLNVDTTVPLVAGLGTYTFSPTGTVIMPKPPRAIDAYYRDSNGIRRPLIPLSWNDYIRLSQVNTTGQINSYFVNKKQEELSVFFWLIPDAVAATGTAHLLLQTQVTNFISVTETMNFPIEWRIALRWGLADELATGQPQAIMDRCQQRAISYRTMLEDWDVEDAPTRFTPDSRNQYSTGKFR</sequence>
<organism evidence="3">
    <name type="scientific">uncultured Caudovirales phage</name>
    <dbReference type="NCBI Taxonomy" id="2100421"/>
    <lineage>
        <taxon>Viruses</taxon>
        <taxon>Duplodnaviria</taxon>
        <taxon>Heunggongvirae</taxon>
        <taxon>Uroviricota</taxon>
        <taxon>Caudoviricetes</taxon>
        <taxon>Peduoviridae</taxon>
        <taxon>Maltschvirus</taxon>
        <taxon>Maltschvirus maltsch</taxon>
    </lineage>
</organism>
<evidence type="ECO:0000313" key="2">
    <source>
        <dbReference type="EMBL" id="CAB4163474.1"/>
    </source>
</evidence>
<evidence type="ECO:0000313" key="4">
    <source>
        <dbReference type="EMBL" id="CAB4186464.1"/>
    </source>
</evidence>
<name>A0A6J5Q347_9CAUD</name>
<dbReference type="EMBL" id="LR796751">
    <property type="protein sequence ID" value="CAB4163474.1"/>
    <property type="molecule type" value="Genomic_DNA"/>
</dbReference>
<evidence type="ECO:0000313" key="3">
    <source>
        <dbReference type="EMBL" id="CAB4175938.1"/>
    </source>
</evidence>
<dbReference type="EMBL" id="LR797096">
    <property type="protein sequence ID" value="CAB4186464.1"/>
    <property type="molecule type" value="Genomic_DNA"/>
</dbReference>
<gene>
    <name evidence="4" type="ORF">UFOVP1147_11</name>
    <name evidence="5" type="ORF">UFOVP1594_7</name>
    <name evidence="1" type="ORF">UFOVP484_4</name>
    <name evidence="2" type="ORF">UFOVP808_20</name>
    <name evidence="3" type="ORF">UFOVP994_7</name>
</gene>
<dbReference type="EMBL" id="LR796463">
    <property type="protein sequence ID" value="CAB4146199.1"/>
    <property type="molecule type" value="Genomic_DNA"/>
</dbReference>
<accession>A0A6J5Q347</accession>
<reference evidence="3" key="1">
    <citation type="submission" date="2020-05" db="EMBL/GenBank/DDBJ databases">
        <authorList>
            <person name="Chiriac C."/>
            <person name="Salcher M."/>
            <person name="Ghai R."/>
            <person name="Kavagutti S V."/>
        </authorList>
    </citation>
    <scope>NUCLEOTIDE SEQUENCE</scope>
</reference>
<dbReference type="EMBL" id="LR796930">
    <property type="protein sequence ID" value="CAB4175938.1"/>
    <property type="molecule type" value="Genomic_DNA"/>
</dbReference>
<evidence type="ECO:0000313" key="1">
    <source>
        <dbReference type="EMBL" id="CAB4146199.1"/>
    </source>
</evidence>